<evidence type="ECO:0008006" key="3">
    <source>
        <dbReference type="Google" id="ProtNLM"/>
    </source>
</evidence>
<dbReference type="Proteomes" id="UP000037035">
    <property type="component" value="Unassembled WGS sequence"/>
</dbReference>
<evidence type="ECO:0000313" key="2">
    <source>
        <dbReference type="Proteomes" id="UP000037035"/>
    </source>
</evidence>
<feature type="non-terminal residue" evidence="1">
    <location>
        <position position="1"/>
    </location>
</feature>
<keyword evidence="2" id="KW-1185">Reference proteome</keyword>
<dbReference type="VEuPathDB" id="FungiDB:VP01_8491g1"/>
<protein>
    <recommendedName>
        <fullName evidence="3">DDE Tnp4 domain-containing protein</fullName>
    </recommendedName>
</protein>
<proteinExistence type="predicted"/>
<comment type="caution">
    <text evidence="1">The sequence shown here is derived from an EMBL/GenBank/DDBJ whole genome shotgun (WGS) entry which is preliminary data.</text>
</comment>
<sequence>TQFHSPLFDHATSMYPQTCKFLSSLKNTLTKISSFWQTQLIQVIVLHSQLIKGRNYLTIRILISITIFHSHDLRELRTRMRNHKEMKDTIKWIISCVFLHNLLADLKDQWNELYEEDVPYSAPVAEDDIESPNEILYPITLAHFEESQ</sequence>
<accession>A0A0L6U980</accession>
<name>A0A0L6U980_9BASI</name>
<dbReference type="AlphaFoldDB" id="A0A0L6U980"/>
<evidence type="ECO:0000313" key="1">
    <source>
        <dbReference type="EMBL" id="KNZ45109.1"/>
    </source>
</evidence>
<dbReference type="EMBL" id="LAVV01014039">
    <property type="protein sequence ID" value="KNZ45109.1"/>
    <property type="molecule type" value="Genomic_DNA"/>
</dbReference>
<organism evidence="1 2">
    <name type="scientific">Puccinia sorghi</name>
    <dbReference type="NCBI Taxonomy" id="27349"/>
    <lineage>
        <taxon>Eukaryota</taxon>
        <taxon>Fungi</taxon>
        <taxon>Dikarya</taxon>
        <taxon>Basidiomycota</taxon>
        <taxon>Pucciniomycotina</taxon>
        <taxon>Pucciniomycetes</taxon>
        <taxon>Pucciniales</taxon>
        <taxon>Pucciniaceae</taxon>
        <taxon>Puccinia</taxon>
    </lineage>
</organism>
<reference evidence="1 2" key="1">
    <citation type="submission" date="2015-08" db="EMBL/GenBank/DDBJ databases">
        <title>Next Generation Sequencing and Analysis of the Genome of Puccinia sorghi L Schw, the Causal Agent of Maize Common Rust.</title>
        <authorList>
            <person name="Rochi L."/>
            <person name="Burguener G."/>
            <person name="Darino M."/>
            <person name="Turjanski A."/>
            <person name="Kreff E."/>
            <person name="Dieguez M.J."/>
            <person name="Sacco F."/>
        </authorList>
    </citation>
    <scope>NUCLEOTIDE SEQUENCE [LARGE SCALE GENOMIC DNA]</scope>
    <source>
        <strain evidence="1 2">RO10H11247</strain>
    </source>
</reference>
<gene>
    <name evidence="1" type="ORF">VP01_8491g1</name>
</gene>